<proteinExistence type="predicted"/>
<evidence type="ECO:0008006" key="3">
    <source>
        <dbReference type="Google" id="ProtNLM"/>
    </source>
</evidence>
<evidence type="ECO:0000313" key="2">
    <source>
        <dbReference type="Proteomes" id="UP000230859"/>
    </source>
</evidence>
<reference evidence="1 2" key="1">
    <citation type="submission" date="2017-09" db="EMBL/GenBank/DDBJ databases">
        <title>Depth-based differentiation of microbial function through sediment-hosted aquifers and enrichment of novel symbionts in the deep terrestrial subsurface.</title>
        <authorList>
            <person name="Probst A.J."/>
            <person name="Ladd B."/>
            <person name="Jarett J.K."/>
            <person name="Geller-Mcgrath D.E."/>
            <person name="Sieber C.M."/>
            <person name="Emerson J.B."/>
            <person name="Anantharaman K."/>
            <person name="Thomas B.C."/>
            <person name="Malmstrom R."/>
            <person name="Stieglmeier M."/>
            <person name="Klingl A."/>
            <person name="Woyke T."/>
            <person name="Ryan C.M."/>
            <person name="Banfield J.F."/>
        </authorList>
    </citation>
    <scope>NUCLEOTIDE SEQUENCE [LARGE SCALE GENOMIC DNA]</scope>
    <source>
        <strain evidence="1">CG11_big_fil_rev_8_21_14_0_20_45_26</strain>
    </source>
</reference>
<dbReference type="EMBL" id="PCVY01000020">
    <property type="protein sequence ID" value="PIQ87115.1"/>
    <property type="molecule type" value="Genomic_DNA"/>
</dbReference>
<organism evidence="1 2">
    <name type="scientific">Candidatus Abzuiibacterium crystallinum</name>
    <dbReference type="NCBI Taxonomy" id="1974748"/>
    <lineage>
        <taxon>Bacteria</taxon>
        <taxon>Pseudomonadati</taxon>
        <taxon>Candidatus Omnitrophota</taxon>
        <taxon>Candidatus Abzuiibacterium</taxon>
    </lineage>
</organism>
<sequence length="106" mass="11957">MKLTSFTSLTLITLGLVFCLSRVTLAKSFDAIVTNVTNGGSELRATITDEYGHTEDDVTFQLLPNVDLSDYKSMDRIKEGNRVKIEAEKNTDNHWQISRLVPYEES</sequence>
<protein>
    <recommendedName>
        <fullName evidence="3">DUF5666 domain-containing protein</fullName>
    </recommendedName>
</protein>
<accession>A0A2H0LUE0</accession>
<gene>
    <name evidence="1" type="ORF">COV74_02190</name>
</gene>
<evidence type="ECO:0000313" key="1">
    <source>
        <dbReference type="EMBL" id="PIQ87115.1"/>
    </source>
</evidence>
<comment type="caution">
    <text evidence="1">The sequence shown here is derived from an EMBL/GenBank/DDBJ whole genome shotgun (WGS) entry which is preliminary data.</text>
</comment>
<dbReference type="AlphaFoldDB" id="A0A2H0LUE0"/>
<dbReference type="Proteomes" id="UP000230859">
    <property type="component" value="Unassembled WGS sequence"/>
</dbReference>
<name>A0A2H0LUE0_9BACT</name>